<evidence type="ECO:0000313" key="6">
    <source>
        <dbReference type="Proteomes" id="UP001320420"/>
    </source>
</evidence>
<dbReference type="Proteomes" id="UP001320420">
    <property type="component" value="Unassembled WGS sequence"/>
</dbReference>
<evidence type="ECO:0000256" key="2">
    <source>
        <dbReference type="ARBA" id="ARBA00022801"/>
    </source>
</evidence>
<reference evidence="5 6" key="1">
    <citation type="submission" date="2024-02" db="EMBL/GenBank/DDBJ databases">
        <title>De novo assembly and annotation of 12 fungi associated with fruit tree decline syndrome in Ontario, Canada.</title>
        <authorList>
            <person name="Sulman M."/>
            <person name="Ellouze W."/>
            <person name="Ilyukhin E."/>
        </authorList>
    </citation>
    <scope>NUCLEOTIDE SEQUENCE [LARGE SCALE GENOMIC DNA]</scope>
    <source>
        <strain evidence="5 6">M11/M66-122</strain>
    </source>
</reference>
<protein>
    <recommendedName>
        <fullName evidence="3">Carboxylic ester hydrolase</fullName>
        <ecNumber evidence="3">3.1.1.-</ecNumber>
    </recommendedName>
</protein>
<name>A0AAN9V8E6_9PEZI</name>
<evidence type="ECO:0000259" key="4">
    <source>
        <dbReference type="Pfam" id="PF00135"/>
    </source>
</evidence>
<organism evidence="5 6">
    <name type="scientific">Diatrype stigma</name>
    <dbReference type="NCBI Taxonomy" id="117547"/>
    <lineage>
        <taxon>Eukaryota</taxon>
        <taxon>Fungi</taxon>
        <taxon>Dikarya</taxon>
        <taxon>Ascomycota</taxon>
        <taxon>Pezizomycotina</taxon>
        <taxon>Sordariomycetes</taxon>
        <taxon>Xylariomycetidae</taxon>
        <taxon>Xylariales</taxon>
        <taxon>Diatrypaceae</taxon>
        <taxon>Diatrype</taxon>
    </lineage>
</organism>
<dbReference type="PANTHER" id="PTHR43918">
    <property type="entry name" value="ACETYLCHOLINESTERASE"/>
    <property type="match status" value="1"/>
</dbReference>
<dbReference type="InterPro" id="IPR029058">
    <property type="entry name" value="AB_hydrolase_fold"/>
</dbReference>
<feature type="chain" id="PRO_5042672138" description="Carboxylic ester hydrolase" evidence="3">
    <location>
        <begin position="22"/>
        <end position="433"/>
    </location>
</feature>
<dbReference type="Pfam" id="PF00135">
    <property type="entry name" value="COesterase"/>
    <property type="match status" value="1"/>
</dbReference>
<evidence type="ECO:0000256" key="3">
    <source>
        <dbReference type="RuleBase" id="RU361235"/>
    </source>
</evidence>
<feature type="domain" description="Carboxylesterase type B" evidence="4">
    <location>
        <begin position="37"/>
        <end position="372"/>
    </location>
</feature>
<dbReference type="Gene3D" id="3.40.50.1820">
    <property type="entry name" value="alpha/beta hydrolase"/>
    <property type="match status" value="1"/>
</dbReference>
<dbReference type="PROSITE" id="PS00122">
    <property type="entry name" value="CARBOXYLESTERASE_B_1"/>
    <property type="match status" value="1"/>
</dbReference>
<sequence length="433" mass="45872">MKLSPLSELITVATLFSSCSAELAAGTARRDTWTVGQTVQTTSGPVEGQEASSSDGVSEYLGIPYAAPPVGERRWLPPANYSGDSTIKATSFGPGCLENPGSAVSRTANADSPHLTDQGLYILGQMLDPIADTSEDCLTLNVWTKPQVGEEKKAVMMFIHGGSFVSGSSRIAAYNGQHLAERQDVVLVTINYRLNIWGFPGAPNQTQNLGLRDQRLALEWVRDNIAAFGGDVDRITVFGESAGAGSVDVMSYAYTDDPIAAGYIAESGTAAQFATAAQAAEASQWYSVSSKVGCGDALAGADAVFACMQGVDAETIKAALPVTGLSQAFAPVVDDEVVFSDYVLRSPAAVPLLIGTNDKESDLFKYTLAENYSDTFYAQAELLLFDCPVASRADKGIAAGNPTWRYRWMGVFPNTVLAYVPMSGAWHGSEVCS</sequence>
<dbReference type="SUPFAM" id="SSF53474">
    <property type="entry name" value="alpha/beta-Hydrolases"/>
    <property type="match status" value="1"/>
</dbReference>
<dbReference type="GO" id="GO:0052689">
    <property type="term" value="F:carboxylic ester hydrolase activity"/>
    <property type="evidence" value="ECO:0007669"/>
    <property type="project" value="TreeGrafter"/>
</dbReference>
<dbReference type="AlphaFoldDB" id="A0AAN9V8E6"/>
<dbReference type="EC" id="3.1.1.-" evidence="3"/>
<dbReference type="EMBL" id="JAKJXP020000007">
    <property type="protein sequence ID" value="KAK7756464.1"/>
    <property type="molecule type" value="Genomic_DNA"/>
</dbReference>
<keyword evidence="3" id="KW-0732">Signal</keyword>
<gene>
    <name evidence="5" type="ORF">SLS62_001690</name>
</gene>
<dbReference type="InterPro" id="IPR019826">
    <property type="entry name" value="Carboxylesterase_B_AS"/>
</dbReference>
<feature type="signal peptide" evidence="3">
    <location>
        <begin position="1"/>
        <end position="21"/>
    </location>
</feature>
<comment type="similarity">
    <text evidence="1 3">Belongs to the type-B carboxylesterase/lipase family.</text>
</comment>
<keyword evidence="2 3" id="KW-0378">Hydrolase</keyword>
<dbReference type="PROSITE" id="PS51257">
    <property type="entry name" value="PROKAR_LIPOPROTEIN"/>
    <property type="match status" value="1"/>
</dbReference>
<evidence type="ECO:0000256" key="1">
    <source>
        <dbReference type="ARBA" id="ARBA00005964"/>
    </source>
</evidence>
<comment type="caution">
    <text evidence="5">The sequence shown here is derived from an EMBL/GenBank/DDBJ whole genome shotgun (WGS) entry which is preliminary data.</text>
</comment>
<accession>A0AAN9V8E6</accession>
<proteinExistence type="inferred from homology"/>
<dbReference type="InterPro" id="IPR002018">
    <property type="entry name" value="CarbesteraseB"/>
</dbReference>
<evidence type="ECO:0000313" key="5">
    <source>
        <dbReference type="EMBL" id="KAK7756464.1"/>
    </source>
</evidence>
<dbReference type="PANTHER" id="PTHR43918:SF4">
    <property type="entry name" value="CARBOXYLIC ESTER HYDROLASE"/>
    <property type="match status" value="1"/>
</dbReference>
<keyword evidence="6" id="KW-1185">Reference proteome</keyword>
<dbReference type="InterPro" id="IPR050654">
    <property type="entry name" value="AChE-related_enzymes"/>
</dbReference>